<name>A0A9J5WXN6_SOLCO</name>
<dbReference type="AlphaFoldDB" id="A0A9J5WXN6"/>
<keyword evidence="3" id="KW-1185">Reference proteome</keyword>
<protein>
    <submittedName>
        <fullName evidence="2">Uncharacterized protein</fullName>
    </submittedName>
</protein>
<dbReference type="GO" id="GO:0005788">
    <property type="term" value="C:endoplasmic reticulum lumen"/>
    <property type="evidence" value="ECO:0007669"/>
    <property type="project" value="TreeGrafter"/>
</dbReference>
<keyword evidence="1" id="KW-0677">Repeat</keyword>
<gene>
    <name evidence="2" type="ORF">H5410_051244</name>
</gene>
<dbReference type="EMBL" id="JACXVP010000010">
    <property type="protein sequence ID" value="KAG5580617.1"/>
    <property type="molecule type" value="Genomic_DNA"/>
</dbReference>
<reference evidence="2 3" key="1">
    <citation type="submission" date="2020-09" db="EMBL/GenBank/DDBJ databases">
        <title>De no assembly of potato wild relative species, Solanum commersonii.</title>
        <authorList>
            <person name="Cho K."/>
        </authorList>
    </citation>
    <scope>NUCLEOTIDE SEQUENCE [LARGE SCALE GENOMIC DNA]</scope>
    <source>
        <strain evidence="2">LZ3.2</strain>
        <tissue evidence="2">Leaf</tissue>
    </source>
</reference>
<evidence type="ECO:0000313" key="3">
    <source>
        <dbReference type="Proteomes" id="UP000824120"/>
    </source>
</evidence>
<dbReference type="Gene3D" id="1.25.40.10">
    <property type="entry name" value="Tetratricopeptide repeat domain"/>
    <property type="match status" value="1"/>
</dbReference>
<accession>A0A9J5WXN6</accession>
<organism evidence="2 3">
    <name type="scientific">Solanum commersonii</name>
    <name type="common">Commerson's wild potato</name>
    <name type="synonym">Commerson's nightshade</name>
    <dbReference type="NCBI Taxonomy" id="4109"/>
    <lineage>
        <taxon>Eukaryota</taxon>
        <taxon>Viridiplantae</taxon>
        <taxon>Streptophyta</taxon>
        <taxon>Embryophyta</taxon>
        <taxon>Tracheophyta</taxon>
        <taxon>Spermatophyta</taxon>
        <taxon>Magnoliopsida</taxon>
        <taxon>eudicotyledons</taxon>
        <taxon>Gunneridae</taxon>
        <taxon>Pentapetalae</taxon>
        <taxon>asterids</taxon>
        <taxon>lamiids</taxon>
        <taxon>Solanales</taxon>
        <taxon>Solanaceae</taxon>
        <taxon>Solanoideae</taxon>
        <taxon>Solaneae</taxon>
        <taxon>Solanum</taxon>
    </lineage>
</organism>
<evidence type="ECO:0000313" key="2">
    <source>
        <dbReference type="EMBL" id="KAG5580617.1"/>
    </source>
</evidence>
<dbReference type="Proteomes" id="UP000824120">
    <property type="component" value="Chromosome 10"/>
</dbReference>
<dbReference type="PANTHER" id="PTHR45188">
    <property type="entry name" value="DNAJ PROTEIN P58IPK HOMOLOG"/>
    <property type="match status" value="1"/>
</dbReference>
<dbReference type="PANTHER" id="PTHR45188:SF2">
    <property type="entry name" value="DNAJ HOMOLOG SUBFAMILY C MEMBER 7"/>
    <property type="match status" value="1"/>
</dbReference>
<dbReference type="OrthoDB" id="1748982at2759"/>
<evidence type="ECO:0000256" key="1">
    <source>
        <dbReference type="ARBA" id="ARBA00022737"/>
    </source>
</evidence>
<proteinExistence type="predicted"/>
<dbReference type="InterPro" id="IPR011990">
    <property type="entry name" value="TPR-like_helical_dom_sf"/>
</dbReference>
<comment type="caution">
    <text evidence="2">The sequence shown here is derived from an EMBL/GenBank/DDBJ whole genome shotgun (WGS) entry which is preliminary data.</text>
</comment>
<sequence length="122" mass="14227">MLGNLGLTLLKYEILIFFIQPDQNICLRIVKCYYTANVLDVFVLNLPHLEDHLDYTALNVNVLPLSKELFMQRRDEAKHLTEDWEGAVADLKEAAEKSPQDRNIRKVLMRAERSLKLSQRKD</sequence>